<dbReference type="Proteomes" id="UP000240538">
    <property type="component" value="Segment"/>
</dbReference>
<keyword evidence="2" id="KW-1185">Reference proteome</keyword>
<gene>
    <name evidence="1" type="ORF">phiP43_151</name>
</gene>
<evidence type="ECO:0000313" key="1">
    <source>
        <dbReference type="EMBL" id="AUM58509.1"/>
    </source>
</evidence>
<sequence>MKNNFDFITLFDDEEGGYLVADLRRKNKQYTKYFVNWMYHNVSSVRFYCADYDYATYGNFPLKGLTKICLGSKAPKHTSMVISEFMLGDKKYAVYLDDDFFNSVYFEFDDFKNKRAKFIEDIKSSERLAYVESCRNKIKESLNEL</sequence>
<dbReference type="EMBL" id="MG696114">
    <property type="protein sequence ID" value="AUM58509.1"/>
    <property type="molecule type" value="Genomic_DNA"/>
</dbReference>
<organism evidence="1 2">
    <name type="scientific">Proteus phage phiP4-3</name>
    <dbReference type="NCBI Taxonomy" id="2065203"/>
    <lineage>
        <taxon>Viruses</taxon>
        <taxon>Duplodnaviria</taxon>
        <taxon>Heunggongvirae</taxon>
        <taxon>Uroviricota</taxon>
        <taxon>Caudoviricetes</taxon>
        <taxon>Pantevenvirales</taxon>
        <taxon>Straboviridae</taxon>
        <taxon>Bragavirus</taxon>
        <taxon>Bragavirus p43</taxon>
    </lineage>
</organism>
<reference evidence="1 2" key="1">
    <citation type="submission" date="2017-12" db="EMBL/GenBank/DDBJ databases">
        <title>Complete genome sequence and characterization of bacteriophage phiP4-3 infecting Proteus pennea.</title>
        <authorList>
            <person name="He Y."/>
            <person name="Yang H."/>
        </authorList>
    </citation>
    <scope>NUCLEOTIDE SEQUENCE [LARGE SCALE GENOMIC DNA]</scope>
</reference>
<accession>A0A2I6PFK4</accession>
<name>A0A2I6PFK4_9CAUD</name>
<protein>
    <submittedName>
        <fullName evidence="1">Uncharacterized protein</fullName>
    </submittedName>
</protein>
<evidence type="ECO:0000313" key="2">
    <source>
        <dbReference type="Proteomes" id="UP000240538"/>
    </source>
</evidence>
<proteinExistence type="predicted"/>